<accession>A0ABV2KU00</accession>
<keyword evidence="1" id="KW-1133">Transmembrane helix</keyword>
<evidence type="ECO:0000313" key="4">
    <source>
        <dbReference type="Proteomes" id="UP001549167"/>
    </source>
</evidence>
<dbReference type="Pfam" id="PF04892">
    <property type="entry name" value="VanZ"/>
    <property type="match status" value="1"/>
</dbReference>
<dbReference type="InterPro" id="IPR016747">
    <property type="entry name" value="Phosphotransbutyrylase"/>
</dbReference>
<evidence type="ECO:0000256" key="1">
    <source>
        <dbReference type="SAM" id="Phobius"/>
    </source>
</evidence>
<feature type="transmembrane region" description="Helical" evidence="1">
    <location>
        <begin position="59"/>
        <end position="77"/>
    </location>
</feature>
<protein>
    <submittedName>
        <fullName evidence="3">VanZ family protein</fullName>
    </submittedName>
</protein>
<dbReference type="EMBL" id="JBEPMX010000004">
    <property type="protein sequence ID" value="MET3683059.1"/>
    <property type="molecule type" value="Genomic_DNA"/>
</dbReference>
<comment type="caution">
    <text evidence="3">The sequence shown here is derived from an EMBL/GenBank/DDBJ whole genome shotgun (WGS) entry which is preliminary data.</text>
</comment>
<proteinExistence type="predicted"/>
<gene>
    <name evidence="3" type="ORF">ABID56_001149</name>
</gene>
<feature type="transmembrane region" description="Helical" evidence="1">
    <location>
        <begin position="84"/>
        <end position="100"/>
    </location>
</feature>
<evidence type="ECO:0000259" key="2">
    <source>
        <dbReference type="Pfam" id="PF04892"/>
    </source>
</evidence>
<feature type="transmembrane region" description="Helical" evidence="1">
    <location>
        <begin position="120"/>
        <end position="136"/>
    </location>
</feature>
<sequence length="144" mass="16413">MRQTTAWVLVILWMAFIFYFSHQPGTESSDLSGSVMQWILAILPFGLEESEAFHFLVRKGAHVFVYFVLAILVMNAVRFHTEKMLTRIGIGLLLSLLYAASDEYHQTFIEGRAGQVSDVFIDSIGIMLGISVFVLWHRKRVSNN</sequence>
<evidence type="ECO:0000313" key="3">
    <source>
        <dbReference type="EMBL" id="MET3683059.1"/>
    </source>
</evidence>
<dbReference type="InterPro" id="IPR006976">
    <property type="entry name" value="VanZ-like"/>
</dbReference>
<keyword evidence="1" id="KW-0812">Transmembrane</keyword>
<keyword evidence="1" id="KW-0472">Membrane</keyword>
<dbReference type="Proteomes" id="UP001549167">
    <property type="component" value="Unassembled WGS sequence"/>
</dbReference>
<name>A0ABV2KU00_9BACI</name>
<organism evidence="3 4">
    <name type="scientific">Alkalibacillus flavidus</name>
    <dbReference type="NCBI Taxonomy" id="546021"/>
    <lineage>
        <taxon>Bacteria</taxon>
        <taxon>Bacillati</taxon>
        <taxon>Bacillota</taxon>
        <taxon>Bacilli</taxon>
        <taxon>Bacillales</taxon>
        <taxon>Bacillaceae</taxon>
        <taxon>Alkalibacillus</taxon>
    </lineage>
</organism>
<keyword evidence="4" id="KW-1185">Reference proteome</keyword>
<reference evidence="3 4" key="1">
    <citation type="submission" date="2024-06" db="EMBL/GenBank/DDBJ databases">
        <title>Genomic Encyclopedia of Type Strains, Phase IV (KMG-IV): sequencing the most valuable type-strain genomes for metagenomic binning, comparative biology and taxonomic classification.</title>
        <authorList>
            <person name="Goeker M."/>
        </authorList>
    </citation>
    <scope>NUCLEOTIDE SEQUENCE [LARGE SCALE GENOMIC DNA]</scope>
    <source>
        <strain evidence="3 4">DSM 23520</strain>
    </source>
</reference>
<dbReference type="NCBIfam" id="NF037970">
    <property type="entry name" value="vanZ_1"/>
    <property type="match status" value="1"/>
</dbReference>
<dbReference type="RefSeq" id="WP_354219654.1">
    <property type="nucleotide sequence ID" value="NZ_JBEPMX010000004.1"/>
</dbReference>
<feature type="transmembrane region" description="Helical" evidence="1">
    <location>
        <begin position="6"/>
        <end position="22"/>
    </location>
</feature>
<dbReference type="PIRSF" id="PIRSF019083">
    <property type="entry name" value="UCP019083_VanZ"/>
    <property type="match status" value="1"/>
</dbReference>
<feature type="domain" description="VanZ-like" evidence="2">
    <location>
        <begin position="7"/>
        <end position="136"/>
    </location>
</feature>